<dbReference type="Gene3D" id="3.90.550.10">
    <property type="entry name" value="Spore Coat Polysaccharide Biosynthesis Protein SpsA, Chain A"/>
    <property type="match status" value="1"/>
</dbReference>
<dbReference type="Pfam" id="PF00535">
    <property type="entry name" value="Glycos_transf_2"/>
    <property type="match status" value="1"/>
</dbReference>
<dbReference type="PANTHER" id="PTHR48090:SF7">
    <property type="entry name" value="RFBJ PROTEIN"/>
    <property type="match status" value="1"/>
</dbReference>
<evidence type="ECO:0000259" key="1">
    <source>
        <dbReference type="Pfam" id="PF00535"/>
    </source>
</evidence>
<dbReference type="InterPro" id="IPR001173">
    <property type="entry name" value="Glyco_trans_2-like"/>
</dbReference>
<dbReference type="InterPro" id="IPR029044">
    <property type="entry name" value="Nucleotide-diphossugar_trans"/>
</dbReference>
<evidence type="ECO:0000313" key="3">
    <source>
        <dbReference type="Proteomes" id="UP000587942"/>
    </source>
</evidence>
<feature type="domain" description="Glycosyltransferase 2-like" evidence="1">
    <location>
        <begin position="6"/>
        <end position="168"/>
    </location>
</feature>
<dbReference type="RefSeq" id="WP_167832755.1">
    <property type="nucleotide sequence ID" value="NZ_JAAVUM010000008.1"/>
</dbReference>
<gene>
    <name evidence="2" type="ORF">GWK17_12780</name>
</gene>
<dbReference type="Proteomes" id="UP000587942">
    <property type="component" value="Unassembled WGS sequence"/>
</dbReference>
<dbReference type="CDD" id="cd04179">
    <property type="entry name" value="DPM_DPG-synthase_like"/>
    <property type="match status" value="1"/>
</dbReference>
<dbReference type="EMBL" id="JAAVUM010000008">
    <property type="protein sequence ID" value="NKE06332.1"/>
    <property type="molecule type" value="Genomic_DNA"/>
</dbReference>
<dbReference type="InterPro" id="IPR050256">
    <property type="entry name" value="Glycosyltransferase_2"/>
</dbReference>
<reference evidence="2 3" key="1">
    <citation type="submission" date="2020-03" db="EMBL/GenBank/DDBJ databases">
        <authorList>
            <person name="Sun Q."/>
        </authorList>
    </citation>
    <scope>NUCLEOTIDE SEQUENCE [LARGE SCALE GENOMIC DNA]</scope>
    <source>
        <strain evidence="2 3">KACC 21451</strain>
    </source>
</reference>
<dbReference type="GO" id="GO:0016740">
    <property type="term" value="F:transferase activity"/>
    <property type="evidence" value="ECO:0007669"/>
    <property type="project" value="UniProtKB-KW"/>
</dbReference>
<sequence length="257" mass="29068">MSKVIVFLPAFNEEESIGEVIENIPRRFEGADKVEVLVIDDGSTDSTVAEAKKAGADHIISFEKNRGLGAAVRKGIEECFLMGADVGVMIDADGEYPAWQIPDIVKPIINGEADYTMGSRFMGTIKGMKFHRRMGNYFFTFLQTLLLRKWLYDGQSGMRAFSRKVLEHAEIIHDYNYAQVLTLNLVRKGFRVLEVPIQYRVRTTGTSFISFKKYMTNVVPAVYREMTRPVSKVAGEKKSPLRSSENSDNKVTIIKYD</sequence>
<dbReference type="PANTHER" id="PTHR48090">
    <property type="entry name" value="UNDECAPRENYL-PHOSPHATE 4-DEOXY-4-FORMAMIDO-L-ARABINOSE TRANSFERASE-RELATED"/>
    <property type="match status" value="1"/>
</dbReference>
<dbReference type="AlphaFoldDB" id="A0A846TL67"/>
<protein>
    <submittedName>
        <fullName evidence="2">Glycosyltransferase family 2 protein</fullName>
    </submittedName>
</protein>
<accession>A0A846TL67</accession>
<organism evidence="2 3">
    <name type="scientific">Mesobacillus selenatarsenatis</name>
    <dbReference type="NCBI Taxonomy" id="388741"/>
    <lineage>
        <taxon>Bacteria</taxon>
        <taxon>Bacillati</taxon>
        <taxon>Bacillota</taxon>
        <taxon>Bacilli</taxon>
        <taxon>Bacillales</taxon>
        <taxon>Bacillaceae</taxon>
        <taxon>Mesobacillus</taxon>
    </lineage>
</organism>
<comment type="caution">
    <text evidence="2">The sequence shown here is derived from an EMBL/GenBank/DDBJ whole genome shotgun (WGS) entry which is preliminary data.</text>
</comment>
<name>A0A846TL67_9BACI</name>
<dbReference type="SUPFAM" id="SSF53448">
    <property type="entry name" value="Nucleotide-diphospho-sugar transferases"/>
    <property type="match status" value="1"/>
</dbReference>
<keyword evidence="2" id="KW-0808">Transferase</keyword>
<proteinExistence type="predicted"/>
<evidence type="ECO:0000313" key="2">
    <source>
        <dbReference type="EMBL" id="NKE06332.1"/>
    </source>
</evidence>